<dbReference type="GeneID" id="82876262"/>
<dbReference type="InterPro" id="IPR052963">
    <property type="entry name" value="Pantetheine_PDE"/>
</dbReference>
<accession>A0ABN4CB27</accession>
<gene>
    <name evidence="2" type="ORF">CCASEI_00100</name>
</gene>
<dbReference type="SUPFAM" id="SSF56300">
    <property type="entry name" value="Metallo-dependent phosphatases"/>
    <property type="match status" value="1"/>
</dbReference>
<dbReference type="InterPro" id="IPR029052">
    <property type="entry name" value="Metallo-depent_PP-like"/>
</dbReference>
<evidence type="ECO:0000313" key="2">
    <source>
        <dbReference type="EMBL" id="AHI18607.1"/>
    </source>
</evidence>
<feature type="domain" description="Calcineurin-like phosphoesterase" evidence="1">
    <location>
        <begin position="5"/>
        <end position="224"/>
    </location>
</feature>
<dbReference type="PANTHER" id="PTHR36492">
    <property type="match status" value="1"/>
</dbReference>
<organism evidence="2 3">
    <name type="scientific">Corynebacterium casei LMG S-19264</name>
    <dbReference type="NCBI Taxonomy" id="1285583"/>
    <lineage>
        <taxon>Bacteria</taxon>
        <taxon>Bacillati</taxon>
        <taxon>Actinomycetota</taxon>
        <taxon>Actinomycetes</taxon>
        <taxon>Mycobacteriales</taxon>
        <taxon>Corynebacteriaceae</taxon>
        <taxon>Corynebacterium</taxon>
    </lineage>
</organism>
<keyword evidence="3" id="KW-1185">Reference proteome</keyword>
<dbReference type="EMBL" id="CP004350">
    <property type="protein sequence ID" value="AHI18607.1"/>
    <property type="molecule type" value="Genomic_DNA"/>
</dbReference>
<name>A0ABN4CB27_9CORY</name>
<reference evidence="3" key="1">
    <citation type="submission" date="2013-02" db="EMBL/GenBank/DDBJ databases">
        <title>The complete genome sequence of Corynebacterium casei LMG S-19264 (=DSM 44701).</title>
        <authorList>
            <person name="Ruckert C."/>
            <person name="Albersmeier A."/>
            <person name="Kalinowski J."/>
        </authorList>
    </citation>
    <scope>NUCLEOTIDE SEQUENCE [LARGE SCALE GENOMIC DNA]</scope>
    <source>
        <strain evidence="3">LMG S-19264</strain>
    </source>
</reference>
<sequence>MARTLWAVSDLHVTFKENQQVVDKLAPRDPADWLIVAGDVAERIPDVVKALKPLTKRFAKVIWVPGNHELFNRSSERIRGKARYRALVGELRAIGVITPEDPYPVFGGVTICPLFTLYDYSFRPLGVTAKQAVAQAKIKLDDELAIAPYVDIEKWCAERVEYCEDRLNAVRGQTILVNHWPLVVEPTHRLFEPDIALWCGTTATRNWALKYHAQMVIHGHLHIPAETRVDGVSHIDVSLGYPFEKPPGKFRRRWPLEVMQTPKNP</sequence>
<protein>
    <submittedName>
        <fullName evidence="2">Serine/threonine-specific protein phosphatase</fullName>
    </submittedName>
</protein>
<dbReference type="Gene3D" id="3.60.21.10">
    <property type="match status" value="1"/>
</dbReference>
<dbReference type="PANTHER" id="PTHR36492:SF2">
    <property type="entry name" value="[ACYL-CARRIER-PROTEIN] PHOSPHODIESTERASE PPTH"/>
    <property type="match status" value="1"/>
</dbReference>
<proteinExistence type="predicted"/>
<evidence type="ECO:0000313" key="3">
    <source>
        <dbReference type="Proteomes" id="UP000019226"/>
    </source>
</evidence>
<dbReference type="RefSeq" id="WP_025386808.1">
    <property type="nucleotide sequence ID" value="NZ_CP004350.1"/>
</dbReference>
<evidence type="ECO:0000259" key="1">
    <source>
        <dbReference type="Pfam" id="PF00149"/>
    </source>
</evidence>
<dbReference type="Pfam" id="PF00149">
    <property type="entry name" value="Metallophos"/>
    <property type="match status" value="1"/>
</dbReference>
<dbReference type="Proteomes" id="UP000019226">
    <property type="component" value="Chromosome"/>
</dbReference>
<dbReference type="InterPro" id="IPR004843">
    <property type="entry name" value="Calcineurin-like_PHP"/>
</dbReference>